<evidence type="ECO:0000259" key="17">
    <source>
        <dbReference type="Pfam" id="PF08245"/>
    </source>
</evidence>
<evidence type="ECO:0000256" key="2">
    <source>
        <dbReference type="ARBA" id="ARBA00004752"/>
    </source>
</evidence>
<accession>A0A0H5DSN3</accession>
<comment type="catalytic activity">
    <reaction evidence="13 14">
        <text>UDP-N-acetyl-alpha-D-muramate + L-alanine + ATP = UDP-N-acetyl-alpha-D-muramoyl-L-alanine + ADP + phosphate + H(+)</text>
        <dbReference type="Rhea" id="RHEA:23372"/>
        <dbReference type="ChEBI" id="CHEBI:15378"/>
        <dbReference type="ChEBI" id="CHEBI:30616"/>
        <dbReference type="ChEBI" id="CHEBI:43474"/>
        <dbReference type="ChEBI" id="CHEBI:57972"/>
        <dbReference type="ChEBI" id="CHEBI:70757"/>
        <dbReference type="ChEBI" id="CHEBI:83898"/>
        <dbReference type="ChEBI" id="CHEBI:456216"/>
        <dbReference type="EC" id="6.3.2.8"/>
    </reaction>
</comment>
<evidence type="ECO:0000256" key="5">
    <source>
        <dbReference type="ARBA" id="ARBA00022598"/>
    </source>
</evidence>
<dbReference type="GO" id="GO:0008763">
    <property type="term" value="F:UDP-N-acetylmuramate-L-alanine ligase activity"/>
    <property type="evidence" value="ECO:0007669"/>
    <property type="project" value="UniProtKB-UniRule"/>
</dbReference>
<dbReference type="Proteomes" id="UP000220251">
    <property type="component" value="Unassembled WGS sequence"/>
</dbReference>
<dbReference type="HAMAP" id="MF_00046">
    <property type="entry name" value="MurC"/>
    <property type="match status" value="1"/>
</dbReference>
<organism evidence="18 19">
    <name type="scientific">Estrella lausannensis</name>
    <dbReference type="NCBI Taxonomy" id="483423"/>
    <lineage>
        <taxon>Bacteria</taxon>
        <taxon>Pseudomonadati</taxon>
        <taxon>Chlamydiota</taxon>
        <taxon>Chlamydiia</taxon>
        <taxon>Parachlamydiales</taxon>
        <taxon>Candidatus Criblamydiaceae</taxon>
        <taxon>Estrella</taxon>
    </lineage>
</organism>
<keyword evidence="10 14" id="KW-0573">Peptidoglycan synthesis</keyword>
<keyword evidence="7 14" id="KW-0547">Nucleotide-binding</keyword>
<evidence type="ECO:0000256" key="13">
    <source>
        <dbReference type="ARBA" id="ARBA00047833"/>
    </source>
</evidence>
<comment type="similarity">
    <text evidence="14">Belongs to the MurCDEF family.</text>
</comment>
<feature type="domain" description="Mur ligase central" evidence="17">
    <location>
        <begin position="106"/>
        <end position="279"/>
    </location>
</feature>
<name>A0A0H5DSN3_9BACT</name>
<evidence type="ECO:0000313" key="18">
    <source>
        <dbReference type="EMBL" id="CRX39323.1"/>
    </source>
</evidence>
<keyword evidence="12 14" id="KW-0961">Cell wall biogenesis/degradation</keyword>
<dbReference type="RefSeq" id="WP_098039193.1">
    <property type="nucleotide sequence ID" value="NZ_CWGJ01000027.1"/>
</dbReference>
<keyword evidence="11 14" id="KW-0131">Cell cycle</keyword>
<evidence type="ECO:0000256" key="6">
    <source>
        <dbReference type="ARBA" id="ARBA00022618"/>
    </source>
</evidence>
<evidence type="ECO:0000256" key="1">
    <source>
        <dbReference type="ARBA" id="ARBA00004496"/>
    </source>
</evidence>
<dbReference type="InterPro" id="IPR036615">
    <property type="entry name" value="Mur_ligase_C_dom_sf"/>
</dbReference>
<feature type="domain" description="Mur ligase C-terminal" evidence="16">
    <location>
        <begin position="303"/>
        <end position="433"/>
    </location>
</feature>
<dbReference type="Pfam" id="PF02875">
    <property type="entry name" value="Mur_ligase_C"/>
    <property type="match status" value="1"/>
</dbReference>
<gene>
    <name evidence="14 18" type="primary">murC</name>
    <name evidence="18" type="ORF">ELAC_2001</name>
</gene>
<dbReference type="GO" id="GO:0005737">
    <property type="term" value="C:cytoplasm"/>
    <property type="evidence" value="ECO:0007669"/>
    <property type="project" value="UniProtKB-SubCell"/>
</dbReference>
<dbReference type="PANTHER" id="PTHR43445:SF3">
    <property type="entry name" value="UDP-N-ACETYLMURAMATE--L-ALANINE LIGASE"/>
    <property type="match status" value="1"/>
</dbReference>
<dbReference type="EMBL" id="CWGJ01000027">
    <property type="protein sequence ID" value="CRX39323.1"/>
    <property type="molecule type" value="Genomic_DNA"/>
</dbReference>
<dbReference type="InterPro" id="IPR013221">
    <property type="entry name" value="Mur_ligase_cen"/>
</dbReference>
<keyword evidence="9 14" id="KW-0133">Cell shape</keyword>
<dbReference type="GO" id="GO:0008360">
    <property type="term" value="P:regulation of cell shape"/>
    <property type="evidence" value="ECO:0007669"/>
    <property type="project" value="UniProtKB-KW"/>
</dbReference>
<evidence type="ECO:0000313" key="19">
    <source>
        <dbReference type="Proteomes" id="UP000220251"/>
    </source>
</evidence>
<evidence type="ECO:0000256" key="12">
    <source>
        <dbReference type="ARBA" id="ARBA00023316"/>
    </source>
</evidence>
<evidence type="ECO:0000256" key="10">
    <source>
        <dbReference type="ARBA" id="ARBA00022984"/>
    </source>
</evidence>
<dbReference type="SUPFAM" id="SSF53623">
    <property type="entry name" value="MurD-like peptide ligases, catalytic domain"/>
    <property type="match status" value="1"/>
</dbReference>
<keyword evidence="8 14" id="KW-0067">ATP-binding</keyword>
<evidence type="ECO:0000256" key="3">
    <source>
        <dbReference type="ARBA" id="ARBA00012211"/>
    </source>
</evidence>
<dbReference type="InterPro" id="IPR005758">
    <property type="entry name" value="UDP-N-AcMur_Ala_ligase_MurC"/>
</dbReference>
<dbReference type="GO" id="GO:0005524">
    <property type="term" value="F:ATP binding"/>
    <property type="evidence" value="ECO:0007669"/>
    <property type="project" value="UniProtKB-UniRule"/>
</dbReference>
<feature type="binding site" evidence="14">
    <location>
        <begin position="108"/>
        <end position="114"/>
    </location>
    <ligand>
        <name>ATP</name>
        <dbReference type="ChEBI" id="CHEBI:30616"/>
    </ligand>
</feature>
<dbReference type="Gene3D" id="3.40.50.720">
    <property type="entry name" value="NAD(P)-binding Rossmann-like Domain"/>
    <property type="match status" value="1"/>
</dbReference>
<comment type="function">
    <text evidence="14">Cell wall formation.</text>
</comment>
<dbReference type="Pfam" id="PF08245">
    <property type="entry name" value="Mur_ligase_M"/>
    <property type="match status" value="1"/>
</dbReference>
<reference evidence="19" key="1">
    <citation type="submission" date="2015-06" db="EMBL/GenBank/DDBJ databases">
        <authorList>
            <person name="Bertelli C."/>
        </authorList>
    </citation>
    <scope>NUCLEOTIDE SEQUENCE [LARGE SCALE GENOMIC DNA]</scope>
    <source>
        <strain evidence="19">CRIB-30</strain>
    </source>
</reference>
<evidence type="ECO:0000259" key="15">
    <source>
        <dbReference type="Pfam" id="PF01225"/>
    </source>
</evidence>
<dbReference type="OrthoDB" id="9804126at2"/>
<comment type="pathway">
    <text evidence="2 14">Cell wall biogenesis; peptidoglycan biosynthesis.</text>
</comment>
<dbReference type="GO" id="GO:0009252">
    <property type="term" value="P:peptidoglycan biosynthetic process"/>
    <property type="evidence" value="ECO:0007669"/>
    <property type="project" value="UniProtKB-UniRule"/>
</dbReference>
<dbReference type="GO" id="GO:0051301">
    <property type="term" value="P:cell division"/>
    <property type="evidence" value="ECO:0007669"/>
    <property type="project" value="UniProtKB-KW"/>
</dbReference>
<evidence type="ECO:0000256" key="11">
    <source>
        <dbReference type="ARBA" id="ARBA00023306"/>
    </source>
</evidence>
<feature type="domain" description="Mur ligase N-terminal catalytic" evidence="15">
    <location>
        <begin position="4"/>
        <end position="101"/>
    </location>
</feature>
<dbReference type="Gene3D" id="3.90.190.20">
    <property type="entry name" value="Mur ligase, C-terminal domain"/>
    <property type="match status" value="1"/>
</dbReference>
<dbReference type="InterPro" id="IPR004101">
    <property type="entry name" value="Mur_ligase_C"/>
</dbReference>
<keyword evidence="19" id="KW-1185">Reference proteome</keyword>
<dbReference type="InterPro" id="IPR050061">
    <property type="entry name" value="MurCDEF_pg_biosynth"/>
</dbReference>
<keyword evidence="5 14" id="KW-0436">Ligase</keyword>
<dbReference type="NCBIfam" id="TIGR01082">
    <property type="entry name" value="murC"/>
    <property type="match status" value="1"/>
</dbReference>
<dbReference type="AlphaFoldDB" id="A0A0H5DSN3"/>
<evidence type="ECO:0000256" key="9">
    <source>
        <dbReference type="ARBA" id="ARBA00022960"/>
    </source>
</evidence>
<keyword evidence="6 14" id="KW-0132">Cell division</keyword>
<proteinExistence type="inferred from homology"/>
<sequence length="459" mass="50320">MKSTHFIGIGGIGMSALAKILLMQKIPVSGSDIASSYVTEELKSLGAKVHIGHDAGNVPQDAIVVYSTDISKDNPEFLFAIKNHMEVMHRSDLLQKMMKGKKTVAIAGTHGKTTTTSLMATVFTECGMAPTFAVGGFVKNYGTNALWGAGEHFIAEADESDGTFLKYTPFGAIVTNIGMDHMSYFGTKERLKEAFLKFLFKVQSHEHLFFCKDNKDLNEMCHHGVGYGFAEDSELRGSNFVQEGWKLSLDIRFHSKFYKKVEAPLVGFHNALNVLAVFGYAVSSGIREEAIRAALLKFEGVKRRSDVIAKKEGVVFVDDYAHHPTEIASTLRGLKSVFPANRLVVVYQPHRYSRVKDCKGAFGKIFDDADELIVTDIYPAGEAPVKGVDAMNIVEEVLDSSDVSTVFVSKDKLHDHLKGFLKKGDAVVFMGAGDISSFGRQFASQYQASCSTESISICS</sequence>
<dbReference type="SUPFAM" id="SSF53244">
    <property type="entry name" value="MurD-like peptide ligases, peptide-binding domain"/>
    <property type="match status" value="1"/>
</dbReference>
<dbReference type="SUPFAM" id="SSF51984">
    <property type="entry name" value="MurCD N-terminal domain"/>
    <property type="match status" value="1"/>
</dbReference>
<dbReference type="InterPro" id="IPR000713">
    <property type="entry name" value="Mur_ligase_N"/>
</dbReference>
<dbReference type="EC" id="6.3.2.8" evidence="3 14"/>
<keyword evidence="4 14" id="KW-0963">Cytoplasm</keyword>
<evidence type="ECO:0000259" key="16">
    <source>
        <dbReference type="Pfam" id="PF02875"/>
    </source>
</evidence>
<evidence type="ECO:0000256" key="7">
    <source>
        <dbReference type="ARBA" id="ARBA00022741"/>
    </source>
</evidence>
<dbReference type="GO" id="GO:0071555">
    <property type="term" value="P:cell wall organization"/>
    <property type="evidence" value="ECO:0007669"/>
    <property type="project" value="UniProtKB-KW"/>
</dbReference>
<comment type="subcellular location">
    <subcellularLocation>
        <location evidence="1 14">Cytoplasm</location>
    </subcellularLocation>
</comment>
<dbReference type="PANTHER" id="PTHR43445">
    <property type="entry name" value="UDP-N-ACETYLMURAMATE--L-ALANINE LIGASE-RELATED"/>
    <property type="match status" value="1"/>
</dbReference>
<protein>
    <recommendedName>
        <fullName evidence="3 14">UDP-N-acetylmuramate--L-alanine ligase</fullName>
        <ecNumber evidence="3 14">6.3.2.8</ecNumber>
    </recommendedName>
    <alternativeName>
        <fullName evidence="14">UDP-N-acetylmuramoyl-L-alanine synthetase</fullName>
    </alternativeName>
</protein>
<evidence type="ECO:0000256" key="14">
    <source>
        <dbReference type="HAMAP-Rule" id="MF_00046"/>
    </source>
</evidence>
<dbReference type="InterPro" id="IPR036565">
    <property type="entry name" value="Mur-like_cat_sf"/>
</dbReference>
<dbReference type="Gene3D" id="3.40.1190.10">
    <property type="entry name" value="Mur-like, catalytic domain"/>
    <property type="match status" value="1"/>
</dbReference>
<dbReference type="UniPathway" id="UPA00219"/>
<evidence type="ECO:0000256" key="4">
    <source>
        <dbReference type="ARBA" id="ARBA00022490"/>
    </source>
</evidence>
<evidence type="ECO:0000256" key="8">
    <source>
        <dbReference type="ARBA" id="ARBA00022840"/>
    </source>
</evidence>
<dbReference type="Pfam" id="PF01225">
    <property type="entry name" value="Mur_ligase"/>
    <property type="match status" value="1"/>
</dbReference>